<gene>
    <name evidence="1" type="primary">WBGene00273149</name>
</gene>
<evidence type="ECO:0000313" key="1">
    <source>
        <dbReference type="EnsemblMetazoa" id="PPA34780.1"/>
    </source>
</evidence>
<protein>
    <submittedName>
        <fullName evidence="1">Uncharacterized protein</fullName>
    </submittedName>
</protein>
<organism evidence="1 2">
    <name type="scientific">Pristionchus pacificus</name>
    <name type="common">Parasitic nematode worm</name>
    <dbReference type="NCBI Taxonomy" id="54126"/>
    <lineage>
        <taxon>Eukaryota</taxon>
        <taxon>Metazoa</taxon>
        <taxon>Ecdysozoa</taxon>
        <taxon>Nematoda</taxon>
        <taxon>Chromadorea</taxon>
        <taxon>Rhabditida</taxon>
        <taxon>Rhabditina</taxon>
        <taxon>Diplogasteromorpha</taxon>
        <taxon>Diplogasteroidea</taxon>
        <taxon>Neodiplogasteridae</taxon>
        <taxon>Pristionchus</taxon>
    </lineage>
</organism>
<keyword evidence="2" id="KW-1185">Reference proteome</keyword>
<evidence type="ECO:0000313" key="2">
    <source>
        <dbReference type="Proteomes" id="UP000005239"/>
    </source>
</evidence>
<name>A0A2A6C7Q6_PRIPA</name>
<dbReference type="EnsemblMetazoa" id="PPA34780.1">
    <property type="protein sequence ID" value="PPA34780.1"/>
    <property type="gene ID" value="WBGene00273149"/>
</dbReference>
<dbReference type="AlphaFoldDB" id="A0A2A6C7Q6"/>
<reference evidence="2" key="1">
    <citation type="journal article" date="2008" name="Nat. Genet.">
        <title>The Pristionchus pacificus genome provides a unique perspective on nematode lifestyle and parasitism.</title>
        <authorList>
            <person name="Dieterich C."/>
            <person name="Clifton S.W."/>
            <person name="Schuster L.N."/>
            <person name="Chinwalla A."/>
            <person name="Delehaunty K."/>
            <person name="Dinkelacker I."/>
            <person name="Fulton L."/>
            <person name="Fulton R."/>
            <person name="Godfrey J."/>
            <person name="Minx P."/>
            <person name="Mitreva M."/>
            <person name="Roeseler W."/>
            <person name="Tian H."/>
            <person name="Witte H."/>
            <person name="Yang S.P."/>
            <person name="Wilson R.K."/>
            <person name="Sommer R.J."/>
        </authorList>
    </citation>
    <scope>NUCLEOTIDE SEQUENCE [LARGE SCALE GENOMIC DNA]</scope>
    <source>
        <strain evidence="2">PS312</strain>
    </source>
</reference>
<proteinExistence type="predicted"/>
<accession>A0A2A6C7Q6</accession>
<accession>A0A8R1YVQ6</accession>
<reference evidence="1" key="2">
    <citation type="submission" date="2022-06" db="UniProtKB">
        <authorList>
            <consortium name="EnsemblMetazoa"/>
        </authorList>
    </citation>
    <scope>IDENTIFICATION</scope>
    <source>
        <strain evidence="1">PS312</strain>
    </source>
</reference>
<sequence>MSLVSQLQMATPVPISAFQGPEEEVERIGCRCYITIAIVAVLVVVGIVAASYFGTDTSRPPVQGTVLY</sequence>
<dbReference type="Proteomes" id="UP000005239">
    <property type="component" value="Unassembled WGS sequence"/>
</dbReference>